<comment type="caution">
    <text evidence="1">The sequence shown here is derived from an EMBL/GenBank/DDBJ whole genome shotgun (WGS) entry which is preliminary data.</text>
</comment>
<evidence type="ECO:0000313" key="1">
    <source>
        <dbReference type="EMBL" id="KAK1862575.1"/>
    </source>
</evidence>
<organism evidence="1 2">
    <name type="scientific">Pyropia yezoensis</name>
    <name type="common">Susabi-nori</name>
    <name type="synonym">Porphyra yezoensis</name>
    <dbReference type="NCBI Taxonomy" id="2788"/>
    <lineage>
        <taxon>Eukaryota</taxon>
        <taxon>Rhodophyta</taxon>
        <taxon>Bangiophyceae</taxon>
        <taxon>Bangiales</taxon>
        <taxon>Bangiaceae</taxon>
        <taxon>Pyropia</taxon>
    </lineage>
</organism>
<dbReference type="EMBL" id="CM020618">
    <property type="protein sequence ID" value="KAK1862575.1"/>
    <property type="molecule type" value="Genomic_DNA"/>
</dbReference>
<reference evidence="1" key="1">
    <citation type="submission" date="2019-11" db="EMBL/GenBank/DDBJ databases">
        <title>Nori genome reveals adaptations in red seaweeds to the harsh intertidal environment.</title>
        <authorList>
            <person name="Wang D."/>
            <person name="Mao Y."/>
        </authorList>
    </citation>
    <scope>NUCLEOTIDE SEQUENCE</scope>
    <source>
        <tissue evidence="1">Gametophyte</tissue>
    </source>
</reference>
<evidence type="ECO:0000313" key="2">
    <source>
        <dbReference type="Proteomes" id="UP000798662"/>
    </source>
</evidence>
<keyword evidence="2" id="KW-1185">Reference proteome</keyword>
<gene>
    <name evidence="1" type="ORF">I4F81_005143</name>
</gene>
<sequence>MQVVLGSGERGRPIRELQAAHVSRLVRVSGIVIAASKTSCKATRVRLQCRHCRNETGVEVKPGLGGFVLPRFCRAERPDAGAGGDDACPLDPYVVVPDASSYVDAQRLKLQELPEQVPTGEMPRSIELAVDRRLTDLAAPGVRISVLGVYSDAAGYSGGRTVAGFGLDEEEAMLALSRQPGLYERLARSIAPEIFGHQDIKRAIAALLFGGAPDKRLPDGMRLRGDINILLLGDPSTAKSQLLKFVERAAPVSVYTSGKGSSAAGLTASVVRDSGHGEFHLEGGAMVLADGGVVCIDEFDKMDARDRVAIHEAMEQQTISIAKAGITAVLNARAAVLAAANPAFGRYDDTRSSADNIEFQSTILSRFDLIFIVRDVRDDARDRAIANHLEAIVRIAEALAKMTLSPVASERHVAEAIRLFKVATLDSASAGAIQGAEGALRPEVRLEVQRVEEALRRRLAIGSMAAERRLLDYFRGEAYSDFAVRQAVVIMVRRGELEWRRQRKHRLCAWRSTSVEQENCTGQA</sequence>
<name>A0ACC3BX99_PYRYE</name>
<proteinExistence type="predicted"/>
<protein>
    <submittedName>
        <fullName evidence="1">Uncharacterized protein</fullName>
    </submittedName>
</protein>
<dbReference type="Proteomes" id="UP000798662">
    <property type="component" value="Chromosome 1"/>
</dbReference>
<accession>A0ACC3BX99</accession>